<sequence length="310" mass="35523">METMLSNICDEENTLTNILLNFQDKNRHILKDLKDYKIKRILILATGSSINAAVTVKYFLQDILEAKVFIEEPSIFYDYEKIDLDTDLTIVISQSGKSTSTINATRKISEILKKPVIIITNNLESPITKYSQYILDLNIGIENVGFVTKGFSGTVLNLFLLGITLKNQYLKYFEELEYLIGNINTVIENTNLYFEKNKELLRNINRFICLGYGANYGITKEFETKFTEVVRCPSTGHELEAYMHGPYLEANNSNAIFYLDLDLNIPLSKRLHTLKNYMDNYIGFSTIITNSNNKNNQTINLNISKNINPN</sequence>
<dbReference type="Gene3D" id="3.40.50.10490">
    <property type="entry name" value="Glucose-6-phosphate isomerase like protein, domain 1"/>
    <property type="match status" value="2"/>
</dbReference>
<evidence type="ECO:0000259" key="2">
    <source>
        <dbReference type="PROSITE" id="PS51464"/>
    </source>
</evidence>
<evidence type="ECO:0000313" key="3">
    <source>
        <dbReference type="EMBL" id="ERT68172.1"/>
    </source>
</evidence>
<dbReference type="RefSeq" id="WP_023051459.1">
    <property type="nucleotide sequence ID" value="NZ_KI518224.1"/>
</dbReference>
<name>U7V920_9FUSO</name>
<comment type="caution">
    <text evidence="3">The sequence shown here is derived from an EMBL/GenBank/DDBJ whole genome shotgun (WGS) entry which is preliminary data.</text>
</comment>
<evidence type="ECO:0000313" key="4">
    <source>
        <dbReference type="Proteomes" id="UP000017081"/>
    </source>
</evidence>
<dbReference type="AlphaFoldDB" id="U7V920"/>
<accession>U7V920</accession>
<dbReference type="GO" id="GO:0006487">
    <property type="term" value="P:protein N-linked glycosylation"/>
    <property type="evidence" value="ECO:0007669"/>
    <property type="project" value="TreeGrafter"/>
</dbReference>
<keyword evidence="1" id="KW-0677">Repeat</keyword>
<feature type="domain" description="SIS" evidence="2">
    <location>
        <begin position="29"/>
        <end position="175"/>
    </location>
</feature>
<dbReference type="EMBL" id="AXZF01000076">
    <property type="protein sequence ID" value="ERT68172.1"/>
    <property type="molecule type" value="Genomic_DNA"/>
</dbReference>
<organism evidence="3 4">
    <name type="scientific">Cetobacterium somerae ATCC BAA-474</name>
    <dbReference type="NCBI Taxonomy" id="1319815"/>
    <lineage>
        <taxon>Bacteria</taxon>
        <taxon>Fusobacteriati</taxon>
        <taxon>Fusobacteriota</taxon>
        <taxon>Fusobacteriia</taxon>
        <taxon>Fusobacteriales</taxon>
        <taxon>Fusobacteriaceae</taxon>
        <taxon>Cetobacterium</taxon>
    </lineage>
</organism>
<dbReference type="HOGENOM" id="CLU_012520_1_1_0"/>
<dbReference type="SUPFAM" id="SSF53697">
    <property type="entry name" value="SIS domain"/>
    <property type="match status" value="1"/>
</dbReference>
<dbReference type="InterPro" id="IPR046348">
    <property type="entry name" value="SIS_dom_sf"/>
</dbReference>
<dbReference type="PROSITE" id="PS51464">
    <property type="entry name" value="SIS"/>
    <property type="match status" value="1"/>
</dbReference>
<dbReference type="GO" id="GO:0006002">
    <property type="term" value="P:fructose 6-phosphate metabolic process"/>
    <property type="evidence" value="ECO:0007669"/>
    <property type="project" value="TreeGrafter"/>
</dbReference>
<dbReference type="Proteomes" id="UP000017081">
    <property type="component" value="Unassembled WGS sequence"/>
</dbReference>
<evidence type="ECO:0000256" key="1">
    <source>
        <dbReference type="ARBA" id="ARBA00022737"/>
    </source>
</evidence>
<dbReference type="CDD" id="cd05008">
    <property type="entry name" value="SIS_GlmS_GlmD_1"/>
    <property type="match status" value="1"/>
</dbReference>
<dbReference type="InterPro" id="IPR035466">
    <property type="entry name" value="GlmS/AgaS_SIS"/>
</dbReference>
<dbReference type="Pfam" id="PF01380">
    <property type="entry name" value="SIS"/>
    <property type="match status" value="1"/>
</dbReference>
<dbReference type="GO" id="GO:0097367">
    <property type="term" value="F:carbohydrate derivative binding"/>
    <property type="evidence" value="ECO:0007669"/>
    <property type="project" value="InterPro"/>
</dbReference>
<dbReference type="PANTHER" id="PTHR10937:SF17">
    <property type="entry name" value="GLUCOSAMINE-FRUCTOSE-6-PHOSPHATE AMINOTRANSFERASE"/>
    <property type="match status" value="1"/>
</dbReference>
<protein>
    <recommendedName>
        <fullName evidence="2">SIS domain-containing protein</fullName>
    </recommendedName>
</protein>
<dbReference type="InterPro" id="IPR001347">
    <property type="entry name" value="SIS_dom"/>
</dbReference>
<dbReference type="GO" id="GO:0004360">
    <property type="term" value="F:glutamine-fructose-6-phosphate transaminase (isomerizing) activity"/>
    <property type="evidence" value="ECO:0007669"/>
    <property type="project" value="TreeGrafter"/>
</dbReference>
<dbReference type="GO" id="GO:0006047">
    <property type="term" value="P:UDP-N-acetylglucosamine metabolic process"/>
    <property type="evidence" value="ECO:0007669"/>
    <property type="project" value="TreeGrafter"/>
</dbReference>
<gene>
    <name evidence="3" type="ORF">HMPREF0202_01925</name>
</gene>
<proteinExistence type="predicted"/>
<keyword evidence="4" id="KW-1185">Reference proteome</keyword>
<dbReference type="eggNOG" id="COG0449">
    <property type="taxonomic scope" value="Bacteria"/>
</dbReference>
<feature type="non-terminal residue" evidence="3">
    <location>
        <position position="310"/>
    </location>
</feature>
<dbReference type="STRING" id="1319815.HMPREF0202_01925"/>
<dbReference type="PANTHER" id="PTHR10937">
    <property type="entry name" value="GLUCOSAMINE--FRUCTOSE-6-PHOSPHATE AMINOTRANSFERASE, ISOMERIZING"/>
    <property type="match status" value="1"/>
</dbReference>
<reference evidence="3 4" key="1">
    <citation type="submission" date="2013-08" db="EMBL/GenBank/DDBJ databases">
        <authorList>
            <person name="Weinstock G."/>
            <person name="Sodergren E."/>
            <person name="Wylie T."/>
            <person name="Fulton L."/>
            <person name="Fulton R."/>
            <person name="Fronick C."/>
            <person name="O'Laughlin M."/>
            <person name="Godfrey J."/>
            <person name="Miner T."/>
            <person name="Herter B."/>
            <person name="Appelbaum E."/>
            <person name="Cordes M."/>
            <person name="Lek S."/>
            <person name="Wollam A."/>
            <person name="Pepin K.H."/>
            <person name="Palsikar V.B."/>
            <person name="Mitreva M."/>
            <person name="Wilson R.K."/>
        </authorList>
    </citation>
    <scope>NUCLEOTIDE SEQUENCE [LARGE SCALE GENOMIC DNA]</scope>
    <source>
        <strain evidence="3 4">ATCC BAA-474</strain>
    </source>
</reference>